<dbReference type="AlphaFoldDB" id="A0A917ZMK3"/>
<reference evidence="3" key="1">
    <citation type="journal article" date="2014" name="Int. J. Syst. Evol. Microbiol.">
        <title>Complete genome sequence of Corynebacterium casei LMG S-19264T (=DSM 44701T), isolated from a smear-ripened cheese.</title>
        <authorList>
            <consortium name="US DOE Joint Genome Institute (JGI-PGF)"/>
            <person name="Walter F."/>
            <person name="Albersmeier A."/>
            <person name="Kalinowski J."/>
            <person name="Ruckert C."/>
        </authorList>
    </citation>
    <scope>NUCLEOTIDE SEQUENCE</scope>
    <source>
        <strain evidence="3">CGMCC 4.7201</strain>
    </source>
</reference>
<comment type="caution">
    <text evidence="3">The sequence shown here is derived from an EMBL/GenBank/DDBJ whole genome shotgun (WGS) entry which is preliminary data.</text>
</comment>
<proteinExistence type="predicted"/>
<accession>A0A917ZMK3</accession>
<dbReference type="Proteomes" id="UP000641932">
    <property type="component" value="Unassembled WGS sequence"/>
</dbReference>
<feature type="region of interest" description="Disordered" evidence="1">
    <location>
        <begin position="58"/>
        <end position="89"/>
    </location>
</feature>
<feature type="compositionally biased region" description="Pro residues" evidence="1">
    <location>
        <begin position="315"/>
        <end position="335"/>
    </location>
</feature>
<feature type="region of interest" description="Disordered" evidence="1">
    <location>
        <begin position="1"/>
        <end position="33"/>
    </location>
</feature>
<dbReference type="RefSeq" id="WP_189131487.1">
    <property type="nucleotide sequence ID" value="NZ_BMMS01000008.1"/>
</dbReference>
<organism evidence="3 4">
    <name type="scientific">Wenjunlia tyrosinilytica</name>
    <dbReference type="NCBI Taxonomy" id="1544741"/>
    <lineage>
        <taxon>Bacteria</taxon>
        <taxon>Bacillati</taxon>
        <taxon>Actinomycetota</taxon>
        <taxon>Actinomycetes</taxon>
        <taxon>Kitasatosporales</taxon>
        <taxon>Streptomycetaceae</taxon>
        <taxon>Wenjunlia</taxon>
    </lineage>
</organism>
<feature type="transmembrane region" description="Helical" evidence="2">
    <location>
        <begin position="36"/>
        <end position="56"/>
    </location>
</feature>
<evidence type="ECO:0000256" key="2">
    <source>
        <dbReference type="SAM" id="Phobius"/>
    </source>
</evidence>
<feature type="region of interest" description="Disordered" evidence="1">
    <location>
        <begin position="307"/>
        <end position="336"/>
    </location>
</feature>
<dbReference type="EMBL" id="BMMS01000008">
    <property type="protein sequence ID" value="GGO86624.1"/>
    <property type="molecule type" value="Genomic_DNA"/>
</dbReference>
<gene>
    <name evidence="3" type="ORF">GCM10012280_23190</name>
</gene>
<feature type="compositionally biased region" description="Low complexity" evidence="1">
    <location>
        <begin position="65"/>
        <end position="75"/>
    </location>
</feature>
<keyword evidence="2" id="KW-0472">Membrane</keyword>
<evidence type="ECO:0000313" key="4">
    <source>
        <dbReference type="Proteomes" id="UP000641932"/>
    </source>
</evidence>
<feature type="compositionally biased region" description="Basic and acidic residues" evidence="1">
    <location>
        <begin position="9"/>
        <end position="18"/>
    </location>
</feature>
<reference evidence="3" key="2">
    <citation type="submission" date="2020-09" db="EMBL/GenBank/DDBJ databases">
        <authorList>
            <person name="Sun Q."/>
            <person name="Zhou Y."/>
        </authorList>
    </citation>
    <scope>NUCLEOTIDE SEQUENCE</scope>
    <source>
        <strain evidence="3">CGMCC 4.7201</strain>
    </source>
</reference>
<protein>
    <submittedName>
        <fullName evidence="3">Uncharacterized protein</fullName>
    </submittedName>
</protein>
<keyword evidence="2" id="KW-0812">Transmembrane</keyword>
<evidence type="ECO:0000313" key="3">
    <source>
        <dbReference type="EMBL" id="GGO86624.1"/>
    </source>
</evidence>
<keyword evidence="4" id="KW-1185">Reference proteome</keyword>
<sequence length="413" mass="44450">MLGIHSKVNKGDAQDRALDGGTGSGTKAGPRRLRSATPMVLAAALVAGMALGAVAVTHRGDAPRSRGTADTSARAAADRSSGHAPATRQLAAASAASAAKGRLVRNLFLRYRTKAQCDVYLNFPKSGVLGNAQPGFSVPSGELLVWRYNADGEWAVVTLPARKRAGTYPWWGFTRRGCIGTSVRQTDVWRVTGKKPNEKRTTVKWYPAGRPVSDRIKQGRSNQTQSHWRGVVFNETTAPIVRHRVRTCANATLRDRANFVIGNVPSGWRIHVTGEHRSNGHWVKVNVPNAKRWGWVEKRVITCRPAADAAQAPRTAPPAATPTPTPPAAPAPAPTPENGGTMCHWKVVWPAAGVYDDPSRSAPLLKTKHSGDVVGPFCVTQVNASENETFVQVQTEAAPDGIGWMRMPALRQV</sequence>
<evidence type="ECO:0000256" key="1">
    <source>
        <dbReference type="SAM" id="MobiDB-lite"/>
    </source>
</evidence>
<keyword evidence="2" id="KW-1133">Transmembrane helix</keyword>
<name>A0A917ZMK3_9ACTN</name>